<accession>A0A2U1P1H3</accession>
<gene>
    <name evidence="1" type="ORF">CTI12_AA203680</name>
</gene>
<dbReference type="PANTHER" id="PTHR35103:SF1">
    <property type="entry name" value="OS06G0115700 PROTEIN"/>
    <property type="match status" value="1"/>
</dbReference>
<dbReference type="STRING" id="35608.A0A2U1P1H3"/>
<dbReference type="PANTHER" id="PTHR35103">
    <property type="entry name" value="OS06G0115700 PROTEIN"/>
    <property type="match status" value="1"/>
</dbReference>
<evidence type="ECO:0000313" key="2">
    <source>
        <dbReference type="Proteomes" id="UP000245207"/>
    </source>
</evidence>
<evidence type="ECO:0000313" key="1">
    <source>
        <dbReference type="EMBL" id="PWA79625.1"/>
    </source>
</evidence>
<reference evidence="1 2" key="1">
    <citation type="journal article" date="2018" name="Mol. Plant">
        <title>The genome of Artemisia annua provides insight into the evolution of Asteraceae family and artemisinin biosynthesis.</title>
        <authorList>
            <person name="Shen Q."/>
            <person name="Zhang L."/>
            <person name="Liao Z."/>
            <person name="Wang S."/>
            <person name="Yan T."/>
            <person name="Shi P."/>
            <person name="Liu M."/>
            <person name="Fu X."/>
            <person name="Pan Q."/>
            <person name="Wang Y."/>
            <person name="Lv Z."/>
            <person name="Lu X."/>
            <person name="Zhang F."/>
            <person name="Jiang W."/>
            <person name="Ma Y."/>
            <person name="Chen M."/>
            <person name="Hao X."/>
            <person name="Li L."/>
            <person name="Tang Y."/>
            <person name="Lv G."/>
            <person name="Zhou Y."/>
            <person name="Sun X."/>
            <person name="Brodelius P.E."/>
            <person name="Rose J.K.C."/>
            <person name="Tang K."/>
        </authorList>
    </citation>
    <scope>NUCLEOTIDE SEQUENCE [LARGE SCALE GENOMIC DNA]</scope>
    <source>
        <strain evidence="2">cv. Huhao1</strain>
        <tissue evidence="1">Leaf</tissue>
    </source>
</reference>
<name>A0A2U1P1H3_ARTAN</name>
<sequence>MVIALGPGKFYGSSLPRPRIYTDIKYNTYRVDPPVSVLDPFMSWAEEAHWSMGGLSFNRHRLQGRIEGDIDKIRNHIETSIKKREESLSPKLKKFKKLGSKKIAKKAGKSLKNSPVVPPAPIANKRKRRFVGLVDEEDDDVADDVSGGRKWPVRKLSDEFDRVATKKGEIEGDGVAARTRGRKVAVSETVKSDDVSGGRKWPVRKLSDEFDRVATKKGEIEGDGVAARTRGRKVAVSETVKSGLKGRKRLRKVGDVGVAV</sequence>
<protein>
    <submittedName>
        <fullName evidence="1">Uncharacterized protein</fullName>
    </submittedName>
</protein>
<proteinExistence type="predicted"/>
<dbReference type="OrthoDB" id="1723663at2759"/>
<organism evidence="1 2">
    <name type="scientific">Artemisia annua</name>
    <name type="common">Sweet wormwood</name>
    <dbReference type="NCBI Taxonomy" id="35608"/>
    <lineage>
        <taxon>Eukaryota</taxon>
        <taxon>Viridiplantae</taxon>
        <taxon>Streptophyta</taxon>
        <taxon>Embryophyta</taxon>
        <taxon>Tracheophyta</taxon>
        <taxon>Spermatophyta</taxon>
        <taxon>Magnoliopsida</taxon>
        <taxon>eudicotyledons</taxon>
        <taxon>Gunneridae</taxon>
        <taxon>Pentapetalae</taxon>
        <taxon>asterids</taxon>
        <taxon>campanulids</taxon>
        <taxon>Asterales</taxon>
        <taxon>Asteraceae</taxon>
        <taxon>Asteroideae</taxon>
        <taxon>Anthemideae</taxon>
        <taxon>Artemisiinae</taxon>
        <taxon>Artemisia</taxon>
    </lineage>
</organism>
<keyword evidence="2" id="KW-1185">Reference proteome</keyword>
<comment type="caution">
    <text evidence="1">The sequence shown here is derived from an EMBL/GenBank/DDBJ whole genome shotgun (WGS) entry which is preliminary data.</text>
</comment>
<dbReference type="Proteomes" id="UP000245207">
    <property type="component" value="Unassembled WGS sequence"/>
</dbReference>
<dbReference type="AlphaFoldDB" id="A0A2U1P1H3"/>
<dbReference type="EMBL" id="PKPP01001830">
    <property type="protein sequence ID" value="PWA79625.1"/>
    <property type="molecule type" value="Genomic_DNA"/>
</dbReference>